<dbReference type="AlphaFoldDB" id="A0A2G6KHT6"/>
<accession>A0A2G6KHT6</accession>
<dbReference type="InterPro" id="IPR051608">
    <property type="entry name" value="RQC_Subunit_NEMF"/>
</dbReference>
<dbReference type="EMBL" id="PDSK01000083">
    <property type="protein sequence ID" value="PIE34572.1"/>
    <property type="molecule type" value="Genomic_DNA"/>
</dbReference>
<evidence type="ECO:0000313" key="3">
    <source>
        <dbReference type="Proteomes" id="UP000230821"/>
    </source>
</evidence>
<evidence type="ECO:0000313" key="2">
    <source>
        <dbReference type="EMBL" id="PIE34572.1"/>
    </source>
</evidence>
<dbReference type="GO" id="GO:0072344">
    <property type="term" value="P:rescue of stalled ribosome"/>
    <property type="evidence" value="ECO:0007669"/>
    <property type="project" value="TreeGrafter"/>
</dbReference>
<dbReference type="GO" id="GO:0000049">
    <property type="term" value="F:tRNA binding"/>
    <property type="evidence" value="ECO:0007669"/>
    <property type="project" value="TreeGrafter"/>
</dbReference>
<dbReference type="Pfam" id="PF05670">
    <property type="entry name" value="NFACT-R_1"/>
    <property type="match status" value="1"/>
</dbReference>
<dbReference type="Proteomes" id="UP000230821">
    <property type="component" value="Unassembled WGS sequence"/>
</dbReference>
<dbReference type="GO" id="GO:1990112">
    <property type="term" value="C:RQC complex"/>
    <property type="evidence" value="ECO:0007669"/>
    <property type="project" value="TreeGrafter"/>
</dbReference>
<comment type="caution">
    <text evidence="2">The sequence shown here is derived from an EMBL/GenBank/DDBJ whole genome shotgun (WGS) entry which is preliminary data.</text>
</comment>
<name>A0A2G6KHT6_9BACT</name>
<evidence type="ECO:0000259" key="1">
    <source>
        <dbReference type="Pfam" id="PF05670"/>
    </source>
</evidence>
<protein>
    <recommendedName>
        <fullName evidence="1">NFACT RNA-binding domain-containing protein</fullName>
    </recommendedName>
</protein>
<dbReference type="PANTHER" id="PTHR15239">
    <property type="entry name" value="NUCLEAR EXPORT MEDIATOR FACTOR NEMF"/>
    <property type="match status" value="1"/>
</dbReference>
<reference evidence="2 3" key="1">
    <citation type="submission" date="2017-10" db="EMBL/GenBank/DDBJ databases">
        <title>Novel microbial diversity and functional potential in the marine mammal oral microbiome.</title>
        <authorList>
            <person name="Dudek N.K."/>
            <person name="Sun C.L."/>
            <person name="Burstein D."/>
            <person name="Kantor R.S."/>
            <person name="Aliaga Goltsman D.S."/>
            <person name="Bik E.M."/>
            <person name="Thomas B.C."/>
            <person name="Banfield J.F."/>
            <person name="Relman D.A."/>
        </authorList>
    </citation>
    <scope>NUCLEOTIDE SEQUENCE [LARGE SCALE GENOMIC DNA]</scope>
    <source>
        <strain evidence="2">DOLJORAL78_47_16</strain>
    </source>
</reference>
<dbReference type="InterPro" id="IPR008532">
    <property type="entry name" value="NFACT_RNA-bd"/>
</dbReference>
<feature type="domain" description="NFACT RNA-binding" evidence="1">
    <location>
        <begin position="23"/>
        <end position="118"/>
    </location>
</feature>
<dbReference type="PANTHER" id="PTHR15239:SF6">
    <property type="entry name" value="RIBOSOME QUALITY CONTROL COMPLEX SUBUNIT NEMF"/>
    <property type="match status" value="1"/>
</dbReference>
<organism evidence="2 3">
    <name type="scientific">candidate division KSB3 bacterium</name>
    <dbReference type="NCBI Taxonomy" id="2044937"/>
    <lineage>
        <taxon>Bacteria</taxon>
        <taxon>candidate division KSB3</taxon>
    </lineage>
</organism>
<sequence>MSKAERIERQRQPQMFEYELPGEWTVLAGKTDADNDRLSLKIAKPNDWWFHVRGMPGSHVILRGKSDQEPDRDTLKRAAAIAAYHSKARNGGVVAVSCTQARYVSKPRGAKSGTVSIRKETVLKVRPEINQQ</sequence>
<gene>
    <name evidence="2" type="ORF">CSA56_07410</name>
</gene>
<proteinExistence type="predicted"/>
<dbReference type="GO" id="GO:0043023">
    <property type="term" value="F:ribosomal large subunit binding"/>
    <property type="evidence" value="ECO:0007669"/>
    <property type="project" value="TreeGrafter"/>
</dbReference>